<evidence type="ECO:0000256" key="2">
    <source>
        <dbReference type="ARBA" id="ARBA00008441"/>
    </source>
</evidence>
<feature type="region of interest" description="Disordered" evidence="6">
    <location>
        <begin position="26"/>
        <end position="46"/>
    </location>
</feature>
<reference evidence="8 9" key="1">
    <citation type="submission" date="2023-11" db="EMBL/GenBank/DDBJ databases">
        <title>Plant-associative lifestyle of Vibrio porteresiae and its evolutionary dynamics.</title>
        <authorList>
            <person name="Rameshkumar N."/>
            <person name="Kirti K."/>
        </authorList>
    </citation>
    <scope>NUCLEOTIDE SEQUENCE [LARGE SCALE GENOMIC DNA]</scope>
    <source>
        <strain evidence="8 9">MSSRF30</strain>
    </source>
</reference>
<keyword evidence="9" id="KW-1185">Reference proteome</keyword>
<dbReference type="PANTHER" id="PTHR38102:SF1">
    <property type="entry name" value="PERIPLASMIC CHAPERONE SPY"/>
    <property type="match status" value="1"/>
</dbReference>
<dbReference type="Proteomes" id="UP001304071">
    <property type="component" value="Chromosome 1"/>
</dbReference>
<gene>
    <name evidence="8" type="ORF">R8Z52_01140</name>
</gene>
<evidence type="ECO:0000313" key="8">
    <source>
        <dbReference type="EMBL" id="WPC73924.1"/>
    </source>
</evidence>
<proteinExistence type="inferred from homology"/>
<accession>A0ABZ0QBZ0</accession>
<dbReference type="RefSeq" id="WP_261893928.1">
    <property type="nucleotide sequence ID" value="NZ_AP024895.1"/>
</dbReference>
<dbReference type="NCBIfam" id="NF009391">
    <property type="entry name" value="PRK12750.1"/>
    <property type="match status" value="1"/>
</dbReference>
<comment type="similarity">
    <text evidence="2">Belongs to the CpxP/Spy family.</text>
</comment>
<evidence type="ECO:0000256" key="6">
    <source>
        <dbReference type="SAM" id="MobiDB-lite"/>
    </source>
</evidence>
<dbReference type="Gene3D" id="1.20.120.1490">
    <property type="match status" value="1"/>
</dbReference>
<dbReference type="Pfam" id="PF07813">
    <property type="entry name" value="LTXXQ"/>
    <property type="match status" value="1"/>
</dbReference>
<feature type="coiled-coil region" evidence="5">
    <location>
        <begin position="51"/>
        <end position="85"/>
    </location>
</feature>
<protein>
    <submittedName>
        <fullName evidence="8">CpxP family protein</fullName>
    </submittedName>
</protein>
<keyword evidence="5" id="KW-0175">Coiled coil</keyword>
<evidence type="ECO:0000256" key="7">
    <source>
        <dbReference type="SAM" id="SignalP"/>
    </source>
</evidence>
<evidence type="ECO:0000256" key="3">
    <source>
        <dbReference type="ARBA" id="ARBA00022729"/>
    </source>
</evidence>
<feature type="signal peptide" evidence="7">
    <location>
        <begin position="1"/>
        <end position="25"/>
    </location>
</feature>
<feature type="compositionally biased region" description="Basic and acidic residues" evidence="6">
    <location>
        <begin position="160"/>
        <end position="172"/>
    </location>
</feature>
<evidence type="ECO:0000256" key="5">
    <source>
        <dbReference type="SAM" id="Coils"/>
    </source>
</evidence>
<dbReference type="CDD" id="cd09916">
    <property type="entry name" value="CpxP_like"/>
    <property type="match status" value="1"/>
</dbReference>
<dbReference type="PIRSF" id="PIRSF034445">
    <property type="entry name" value="CpxP_Spy"/>
    <property type="match status" value="1"/>
</dbReference>
<comment type="subcellular location">
    <subcellularLocation>
        <location evidence="1">Periplasm</location>
    </subcellularLocation>
</comment>
<feature type="chain" id="PRO_5047235445" evidence="7">
    <location>
        <begin position="26"/>
        <end position="178"/>
    </location>
</feature>
<keyword evidence="4" id="KW-0574">Periplasm</keyword>
<dbReference type="InterPro" id="IPR052211">
    <property type="entry name" value="Cpx_auxiliary_protein"/>
</dbReference>
<organism evidence="8 9">
    <name type="scientific">Vibrio porteresiae DSM 19223</name>
    <dbReference type="NCBI Taxonomy" id="1123496"/>
    <lineage>
        <taxon>Bacteria</taxon>
        <taxon>Pseudomonadati</taxon>
        <taxon>Pseudomonadota</taxon>
        <taxon>Gammaproteobacteria</taxon>
        <taxon>Vibrionales</taxon>
        <taxon>Vibrionaceae</taxon>
        <taxon>Vibrio</taxon>
    </lineage>
</organism>
<sequence length="178" mass="19844">MNMAKKVLLATVVLPLTMAASGAFAAGGPQGPKGDRAPQGGCGPDGEQSILQQLNLSKQQTEKLKELHQKEHKAMREEMKALHEEEQSIVLAKDFDQAKATQLAQKLVNLQVQRRVEMMQQRHDLMAILTPEQKSQFELLQKYRMSQCMQGPMKGHGPKGRPDGEHGPRDEMPMPEQP</sequence>
<feature type="region of interest" description="Disordered" evidence="6">
    <location>
        <begin position="149"/>
        <end position="178"/>
    </location>
</feature>
<dbReference type="InterPro" id="IPR012899">
    <property type="entry name" value="LTXXQ"/>
</dbReference>
<evidence type="ECO:0000256" key="1">
    <source>
        <dbReference type="ARBA" id="ARBA00004418"/>
    </source>
</evidence>
<evidence type="ECO:0000313" key="9">
    <source>
        <dbReference type="Proteomes" id="UP001304071"/>
    </source>
</evidence>
<name>A0ABZ0QBZ0_9VIBR</name>
<keyword evidence="3 7" id="KW-0732">Signal</keyword>
<evidence type="ECO:0000256" key="4">
    <source>
        <dbReference type="ARBA" id="ARBA00022764"/>
    </source>
</evidence>
<dbReference type="PANTHER" id="PTHR38102">
    <property type="entry name" value="PERIPLASMIC CHAPERONE SPY"/>
    <property type="match status" value="1"/>
</dbReference>
<dbReference type="EMBL" id="CP138203">
    <property type="protein sequence ID" value="WPC73924.1"/>
    <property type="molecule type" value="Genomic_DNA"/>
</dbReference>